<comment type="function">
    <text evidence="9">DNA primase is the polymerase that synthesizes small RNA primers for the Okazaki fragments made during discontinuous DNA replication.</text>
</comment>
<dbReference type="GO" id="GO:0003677">
    <property type="term" value="F:DNA binding"/>
    <property type="evidence" value="ECO:0007669"/>
    <property type="project" value="UniProtKB-UniRule"/>
</dbReference>
<comment type="similarity">
    <text evidence="1 9">Belongs to the eukaryotic-type primase large subunit family.</text>
</comment>
<evidence type="ECO:0000256" key="8">
    <source>
        <dbReference type="ARBA" id="ARBA00023125"/>
    </source>
</evidence>
<dbReference type="OrthoDB" id="421393at2759"/>
<dbReference type="GO" id="GO:0005658">
    <property type="term" value="C:alpha DNA polymerase:primase complex"/>
    <property type="evidence" value="ECO:0007669"/>
    <property type="project" value="TreeGrafter"/>
</dbReference>
<keyword evidence="5 9" id="KW-0479">Metal-binding</keyword>
<evidence type="ECO:0000256" key="6">
    <source>
        <dbReference type="ARBA" id="ARBA00023004"/>
    </source>
</evidence>
<dbReference type="GO" id="GO:0006270">
    <property type="term" value="P:DNA replication initiation"/>
    <property type="evidence" value="ECO:0007669"/>
    <property type="project" value="TreeGrafter"/>
</dbReference>
<dbReference type="AlphaFoldDB" id="A0A6A6PCU7"/>
<sequence length="518" mass="60062">MIRHDYNRIDPKRRPYDFKKKQFAQAEYKQQDYAHRLNFYTLPPTAEITLEQFEEWAIQRLKILAELETCTFRNKTFEETTDYISKLLEKHLPLHANSSRSTTLQDERRRDHYSHFILRLAFSRSADLRARFARLESALFRIRLRTDDTRERQAFIDSLDLQWEKVGVEERRELAAELGAVLTQGLNNKRAAQQAAEEEMWVKVDWEQVPELVESRRVFVKKGKAYVPGKEQTSLVVGEFTRRLEAALDLTSKALPGLDEDDRLTPILNHLSNSFTTPDAAYSSDTPVDGLGAPTADQVDALSKHFPLCMKEMHIALRRDAKLKYDGREQYSVFLKGLGLSLPEALTFWRRSFRTTTDDDFNKNYRYNVRWQYGDVGGDANRRAHGRAPKSCQRLLTEPLPKPGQTHGCPYRTYARENLERALKDDMGVRDPQVLAQVRDDVGRQRYHVACNRVFEHLHAREIKKVKDENIWGAAELDTILHPNTYFKRSFLLKQLGQGGGSGAAIEVKREQDETMVD</sequence>
<dbReference type="Gene3D" id="1.20.930.80">
    <property type="match status" value="1"/>
</dbReference>
<dbReference type="GO" id="GO:0046872">
    <property type="term" value="F:metal ion binding"/>
    <property type="evidence" value="ECO:0007669"/>
    <property type="project" value="UniProtKB-UniRule"/>
</dbReference>
<organism evidence="13 14">
    <name type="scientific">Lineolata rhizophorae</name>
    <dbReference type="NCBI Taxonomy" id="578093"/>
    <lineage>
        <taxon>Eukaryota</taxon>
        <taxon>Fungi</taxon>
        <taxon>Dikarya</taxon>
        <taxon>Ascomycota</taxon>
        <taxon>Pezizomycotina</taxon>
        <taxon>Dothideomycetes</taxon>
        <taxon>Dothideomycetes incertae sedis</taxon>
        <taxon>Lineolatales</taxon>
        <taxon>Lineolataceae</taxon>
        <taxon>Lineolata</taxon>
    </lineage>
</organism>
<evidence type="ECO:0000313" key="13">
    <source>
        <dbReference type="EMBL" id="KAF2461567.1"/>
    </source>
</evidence>
<gene>
    <name evidence="13" type="ORF">BDY21DRAFT_360654</name>
</gene>
<protein>
    <recommendedName>
        <fullName evidence="9">DNA primase large subunit</fullName>
    </recommendedName>
</protein>
<feature type="region of interest" description="Disordered" evidence="11">
    <location>
        <begin position="499"/>
        <end position="518"/>
    </location>
</feature>
<feature type="binding site" evidence="10">
    <location>
        <position position="451"/>
    </location>
    <ligand>
        <name>[4Fe-4S] cluster</name>
        <dbReference type="ChEBI" id="CHEBI:49883"/>
    </ligand>
</feature>
<feature type="binding site" evidence="10">
    <location>
        <position position="409"/>
    </location>
    <ligand>
        <name>[4Fe-4S] cluster</name>
        <dbReference type="ChEBI" id="CHEBI:49883"/>
    </ligand>
</feature>
<dbReference type="PIRSF" id="PIRSF009449">
    <property type="entry name" value="DNA_primase_large_subunit"/>
    <property type="match status" value="1"/>
</dbReference>
<proteinExistence type="inferred from homology"/>
<reference evidence="13" key="1">
    <citation type="journal article" date="2020" name="Stud. Mycol.">
        <title>101 Dothideomycetes genomes: a test case for predicting lifestyles and emergence of pathogens.</title>
        <authorList>
            <person name="Haridas S."/>
            <person name="Albert R."/>
            <person name="Binder M."/>
            <person name="Bloem J."/>
            <person name="Labutti K."/>
            <person name="Salamov A."/>
            <person name="Andreopoulos B."/>
            <person name="Baker S."/>
            <person name="Barry K."/>
            <person name="Bills G."/>
            <person name="Bluhm B."/>
            <person name="Cannon C."/>
            <person name="Castanera R."/>
            <person name="Culley D."/>
            <person name="Daum C."/>
            <person name="Ezra D."/>
            <person name="Gonzalez J."/>
            <person name="Henrissat B."/>
            <person name="Kuo A."/>
            <person name="Liang C."/>
            <person name="Lipzen A."/>
            <person name="Lutzoni F."/>
            <person name="Magnuson J."/>
            <person name="Mondo S."/>
            <person name="Nolan M."/>
            <person name="Ohm R."/>
            <person name="Pangilinan J."/>
            <person name="Park H.-J."/>
            <person name="Ramirez L."/>
            <person name="Alfaro M."/>
            <person name="Sun H."/>
            <person name="Tritt A."/>
            <person name="Yoshinaga Y."/>
            <person name="Zwiers L.-H."/>
            <person name="Turgeon B."/>
            <person name="Goodwin S."/>
            <person name="Spatafora J."/>
            <person name="Crous P."/>
            <person name="Grigoriev I."/>
        </authorList>
    </citation>
    <scope>NUCLEOTIDE SEQUENCE</scope>
    <source>
        <strain evidence="13">ATCC 16933</strain>
    </source>
</reference>
<dbReference type="FunFam" id="1.20.930.80:FF:000003">
    <property type="entry name" value="DNA primase large subunit"/>
    <property type="match status" value="1"/>
</dbReference>
<evidence type="ECO:0000256" key="5">
    <source>
        <dbReference type="ARBA" id="ARBA00022723"/>
    </source>
</evidence>
<keyword evidence="2 9" id="KW-0004">4Fe-4S</keyword>
<evidence type="ECO:0000259" key="12">
    <source>
        <dbReference type="Pfam" id="PF04104"/>
    </source>
</evidence>
<feature type="domain" description="DNA primase large subunit C-terminal" evidence="12">
    <location>
        <begin position="303"/>
        <end position="487"/>
    </location>
</feature>
<keyword evidence="4 9" id="KW-0235">DNA replication</keyword>
<feature type="binding site" evidence="10">
    <location>
        <position position="392"/>
    </location>
    <ligand>
        <name>[4Fe-4S] cluster</name>
        <dbReference type="ChEBI" id="CHEBI:49883"/>
    </ligand>
</feature>
<name>A0A6A6PCU7_9PEZI</name>
<dbReference type="InterPro" id="IPR007238">
    <property type="entry name" value="DNA_primase_lsu_euk/arc"/>
</dbReference>
<dbReference type="EMBL" id="MU001671">
    <property type="protein sequence ID" value="KAF2461567.1"/>
    <property type="molecule type" value="Genomic_DNA"/>
</dbReference>
<comment type="cofactor">
    <cofactor evidence="9">
        <name>[4Fe-4S] cluster</name>
        <dbReference type="ChEBI" id="CHEBI:49883"/>
    </cofactor>
    <text evidence="9">Binds 1 [4Fe-4S] cluster.</text>
</comment>
<dbReference type="InterPro" id="IPR016558">
    <property type="entry name" value="DNA_primase_lsu_euk"/>
</dbReference>
<evidence type="ECO:0000256" key="9">
    <source>
        <dbReference type="PIRNR" id="PIRNR009449"/>
    </source>
</evidence>
<keyword evidence="6 9" id="KW-0408">Iron</keyword>
<evidence type="ECO:0000256" key="7">
    <source>
        <dbReference type="ARBA" id="ARBA00023014"/>
    </source>
</evidence>
<feature type="binding site" evidence="10">
    <location>
        <position position="309"/>
    </location>
    <ligand>
        <name>[4Fe-4S] cluster</name>
        <dbReference type="ChEBI" id="CHEBI:49883"/>
    </ligand>
</feature>
<keyword evidence="3 9" id="KW-0639">Primosome</keyword>
<evidence type="ECO:0000256" key="4">
    <source>
        <dbReference type="ARBA" id="ARBA00022705"/>
    </source>
</evidence>
<dbReference type="Pfam" id="PF04104">
    <property type="entry name" value="DNA_primase_lrg"/>
    <property type="match status" value="1"/>
</dbReference>
<dbReference type="PANTHER" id="PTHR10537:SF3">
    <property type="entry name" value="DNA PRIMASE LARGE SUBUNIT"/>
    <property type="match status" value="1"/>
</dbReference>
<dbReference type="GO" id="GO:0051539">
    <property type="term" value="F:4 iron, 4 sulfur cluster binding"/>
    <property type="evidence" value="ECO:0007669"/>
    <property type="project" value="UniProtKB-UniRule"/>
</dbReference>
<keyword evidence="14" id="KW-1185">Reference proteome</keyword>
<evidence type="ECO:0000313" key="14">
    <source>
        <dbReference type="Proteomes" id="UP000799766"/>
    </source>
</evidence>
<dbReference type="PANTHER" id="PTHR10537">
    <property type="entry name" value="DNA PRIMASE LARGE SUBUNIT"/>
    <property type="match status" value="1"/>
</dbReference>
<evidence type="ECO:0000256" key="2">
    <source>
        <dbReference type="ARBA" id="ARBA00022485"/>
    </source>
</evidence>
<dbReference type="Pfam" id="PF26466">
    <property type="entry name" value="DNA_primase_lrg_N"/>
    <property type="match status" value="1"/>
</dbReference>
<feature type="compositionally biased region" description="Basic and acidic residues" evidence="11">
    <location>
        <begin position="507"/>
        <end position="518"/>
    </location>
</feature>
<keyword evidence="8 9" id="KW-0238">DNA-binding</keyword>
<accession>A0A6A6PCU7</accession>
<dbReference type="InterPro" id="IPR058560">
    <property type="entry name" value="DNA_primase_C"/>
</dbReference>
<dbReference type="Proteomes" id="UP000799766">
    <property type="component" value="Unassembled WGS sequence"/>
</dbReference>
<evidence type="ECO:0000256" key="3">
    <source>
        <dbReference type="ARBA" id="ARBA00022515"/>
    </source>
</evidence>
<dbReference type="GO" id="GO:0006269">
    <property type="term" value="P:DNA replication, synthesis of primer"/>
    <property type="evidence" value="ECO:0007669"/>
    <property type="project" value="UniProtKB-KW"/>
</dbReference>
<dbReference type="CDD" id="cd07322">
    <property type="entry name" value="PriL_PriS_Eukaryotic"/>
    <property type="match status" value="1"/>
</dbReference>
<evidence type="ECO:0000256" key="11">
    <source>
        <dbReference type="SAM" id="MobiDB-lite"/>
    </source>
</evidence>
<evidence type="ECO:0000256" key="1">
    <source>
        <dbReference type="ARBA" id="ARBA00010564"/>
    </source>
</evidence>
<evidence type="ECO:0000256" key="10">
    <source>
        <dbReference type="PIRSR" id="PIRSR009449-1"/>
    </source>
</evidence>
<keyword evidence="7 9" id="KW-0411">Iron-sulfur</keyword>